<evidence type="ECO:0000313" key="13">
    <source>
        <dbReference type="RefSeq" id="XP_005111825.1"/>
    </source>
</evidence>
<dbReference type="PROSITE" id="PS51362">
    <property type="entry name" value="TGF_BETA_2"/>
    <property type="match status" value="1"/>
</dbReference>
<evidence type="ECO:0000256" key="4">
    <source>
        <dbReference type="ARBA" id="ARBA00022729"/>
    </source>
</evidence>
<accession>A0ABM0K946</accession>
<evidence type="ECO:0000256" key="2">
    <source>
        <dbReference type="ARBA" id="ARBA00006656"/>
    </source>
</evidence>
<dbReference type="GeneID" id="101856623"/>
<feature type="compositionally biased region" description="Low complexity" evidence="9">
    <location>
        <begin position="31"/>
        <end position="48"/>
    </location>
</feature>
<dbReference type="Pfam" id="PF00019">
    <property type="entry name" value="TGF_beta"/>
    <property type="match status" value="1"/>
</dbReference>
<dbReference type="Proteomes" id="UP000694888">
    <property type="component" value="Unplaced"/>
</dbReference>
<dbReference type="RefSeq" id="XP_005111825.1">
    <property type="nucleotide sequence ID" value="XM_005111768.3"/>
</dbReference>
<dbReference type="InterPro" id="IPR017948">
    <property type="entry name" value="TGFb_CS"/>
</dbReference>
<dbReference type="InterPro" id="IPR015615">
    <property type="entry name" value="TGF-beta-rel"/>
</dbReference>
<dbReference type="InterPro" id="IPR001839">
    <property type="entry name" value="TGF-b_C"/>
</dbReference>
<keyword evidence="7" id="KW-0325">Glycoprotein</keyword>
<feature type="signal peptide" evidence="10">
    <location>
        <begin position="1"/>
        <end position="24"/>
    </location>
</feature>
<dbReference type="SUPFAM" id="SSF57501">
    <property type="entry name" value="Cystine-knot cytokines"/>
    <property type="match status" value="1"/>
</dbReference>
<evidence type="ECO:0000256" key="1">
    <source>
        <dbReference type="ARBA" id="ARBA00004613"/>
    </source>
</evidence>
<dbReference type="Pfam" id="PF00688">
    <property type="entry name" value="TGFb_propeptide"/>
    <property type="match status" value="1"/>
</dbReference>
<feature type="chain" id="PRO_5046804698" evidence="10">
    <location>
        <begin position="25"/>
        <end position="603"/>
    </location>
</feature>
<dbReference type="InterPro" id="IPR029034">
    <property type="entry name" value="Cystine-knot_cytokine"/>
</dbReference>
<dbReference type="Gene3D" id="2.10.90.10">
    <property type="entry name" value="Cystine-knot cytokines"/>
    <property type="match status" value="1"/>
</dbReference>
<keyword evidence="12" id="KW-1185">Reference proteome</keyword>
<name>A0ABM0K946_APLCA</name>
<feature type="compositionally biased region" description="Polar residues" evidence="9">
    <location>
        <begin position="141"/>
        <end position="155"/>
    </location>
</feature>
<dbReference type="PANTHER" id="PTHR11848">
    <property type="entry name" value="TGF-BETA FAMILY"/>
    <property type="match status" value="1"/>
</dbReference>
<keyword evidence="4 10" id="KW-0732">Signal</keyword>
<evidence type="ECO:0000256" key="5">
    <source>
        <dbReference type="ARBA" id="ARBA00023030"/>
    </source>
</evidence>
<protein>
    <submittedName>
        <fullName evidence="13">Bone morphogenetic protein 2 isoform X2</fullName>
    </submittedName>
</protein>
<dbReference type="SMART" id="SM00204">
    <property type="entry name" value="TGFB"/>
    <property type="match status" value="1"/>
</dbReference>
<evidence type="ECO:0000313" key="12">
    <source>
        <dbReference type="Proteomes" id="UP000694888"/>
    </source>
</evidence>
<keyword evidence="3" id="KW-0964">Secreted</keyword>
<gene>
    <name evidence="13" type="primary">LOC101856623</name>
</gene>
<proteinExistence type="inferred from homology"/>
<evidence type="ECO:0000256" key="10">
    <source>
        <dbReference type="SAM" id="SignalP"/>
    </source>
</evidence>
<dbReference type="Gene3D" id="2.60.120.970">
    <property type="match status" value="1"/>
</dbReference>
<feature type="compositionally biased region" description="Low complexity" evidence="9">
    <location>
        <begin position="87"/>
        <end position="113"/>
    </location>
</feature>
<comment type="subcellular location">
    <subcellularLocation>
        <location evidence="1">Secreted</location>
    </subcellularLocation>
</comment>
<evidence type="ECO:0000259" key="11">
    <source>
        <dbReference type="PROSITE" id="PS51362"/>
    </source>
</evidence>
<dbReference type="PANTHER" id="PTHR11848:SF263">
    <property type="entry name" value="PROTEIN DECAPENTAPLEGIC"/>
    <property type="match status" value="1"/>
</dbReference>
<evidence type="ECO:0000256" key="6">
    <source>
        <dbReference type="ARBA" id="ARBA00023157"/>
    </source>
</evidence>
<feature type="compositionally biased region" description="Polar residues" evidence="9">
    <location>
        <begin position="121"/>
        <end position="133"/>
    </location>
</feature>
<feature type="region of interest" description="Disordered" evidence="9">
    <location>
        <begin position="424"/>
        <end position="501"/>
    </location>
</feature>
<organism evidence="12 13">
    <name type="scientific">Aplysia californica</name>
    <name type="common">California sea hare</name>
    <dbReference type="NCBI Taxonomy" id="6500"/>
    <lineage>
        <taxon>Eukaryota</taxon>
        <taxon>Metazoa</taxon>
        <taxon>Spiralia</taxon>
        <taxon>Lophotrochozoa</taxon>
        <taxon>Mollusca</taxon>
        <taxon>Gastropoda</taxon>
        <taxon>Heterobranchia</taxon>
        <taxon>Euthyneura</taxon>
        <taxon>Tectipleura</taxon>
        <taxon>Aplysiida</taxon>
        <taxon>Aplysioidea</taxon>
        <taxon>Aplysiidae</taxon>
        <taxon>Aplysia</taxon>
    </lineage>
</organism>
<evidence type="ECO:0000256" key="9">
    <source>
        <dbReference type="SAM" id="MobiDB-lite"/>
    </source>
</evidence>
<comment type="similarity">
    <text evidence="2 8">Belongs to the TGF-beta family.</text>
</comment>
<dbReference type="PROSITE" id="PS00250">
    <property type="entry name" value="TGF_BETA_1"/>
    <property type="match status" value="1"/>
</dbReference>
<feature type="region of interest" description="Disordered" evidence="9">
    <location>
        <begin position="290"/>
        <end position="322"/>
    </location>
</feature>
<keyword evidence="5 8" id="KW-0339">Growth factor</keyword>
<feature type="compositionally biased region" description="Basic residues" evidence="9">
    <location>
        <begin position="467"/>
        <end position="501"/>
    </location>
</feature>
<feature type="compositionally biased region" description="Low complexity" evidence="9">
    <location>
        <begin position="426"/>
        <end position="451"/>
    </location>
</feature>
<reference evidence="13" key="1">
    <citation type="submission" date="2025-08" db="UniProtKB">
        <authorList>
            <consortium name="RefSeq"/>
        </authorList>
    </citation>
    <scope>IDENTIFICATION</scope>
</reference>
<evidence type="ECO:0000256" key="3">
    <source>
        <dbReference type="ARBA" id="ARBA00022525"/>
    </source>
</evidence>
<keyword evidence="6" id="KW-1015">Disulfide bond</keyword>
<feature type="region of interest" description="Disordered" evidence="9">
    <location>
        <begin position="87"/>
        <end position="155"/>
    </location>
</feature>
<evidence type="ECO:0000256" key="7">
    <source>
        <dbReference type="ARBA" id="ARBA00023180"/>
    </source>
</evidence>
<dbReference type="CDD" id="cd13761">
    <property type="entry name" value="TGF_beta_BMP5_like"/>
    <property type="match status" value="1"/>
</dbReference>
<sequence length="603" mass="65707">MIGLSCCYHVTLLILLLGLRLAFASGGSPLSSSSTSSSSSSSLSSSSTTPPPPPLSPSYSPPSPFWSSSSPLSSTLSFLPESFMSSAPPSSSSLPSSNVQSQSEGSSILSNSESDSEKQDASSLSANQNTDSNAMEMPGAVSSNQHEALTTTQSTDISITKRAKFKLGASEKEKKLLNAVEKLFLKHVGLQQRPRINKKFKVPEYMLDLYRTQVENSKRPNTYLKLKGTGLIAANTVRSFLHTDSVHSRCQPPLCSRVFFDVSTIADAETVTGAELRIFTEVDLDRENGGGLASGPGVTASHSGPSGGLARTQPGVSAGTAPQHRIEVHEIVRPASGNGEAISRLLDTRVVKLTNSSWHSFDIHPAVLKWKRGKSGNHGLEVRVVSQRPVLSTEKHVRVRRSAQLAESDWAIQRPVLVVYTDDGTSPDSYSKPSSGSPTSYSSSSSSSTKTKLPRRKRRSAGDEKSKNKKKNKKDRKRNRRKNRKRRKKKKSRKRNGPKNICKRHGLYVDFNDVGWDDWIVAPAGYNAYYCGGNCMAPLPHFAKASNHAMLQARVYKVNPSAVPMVCCVPIKMSPIPMLYMDEKGRTVLKNYQDMAVEECGCK</sequence>
<feature type="domain" description="TGF-beta family profile" evidence="11">
    <location>
        <begin position="484"/>
        <end position="603"/>
    </location>
</feature>
<evidence type="ECO:0000256" key="8">
    <source>
        <dbReference type="RuleBase" id="RU000354"/>
    </source>
</evidence>
<dbReference type="InterPro" id="IPR001111">
    <property type="entry name" value="TGF-b_propeptide"/>
</dbReference>
<feature type="region of interest" description="Disordered" evidence="9">
    <location>
        <begin position="31"/>
        <end position="72"/>
    </location>
</feature>
<feature type="compositionally biased region" description="Pro residues" evidence="9">
    <location>
        <begin position="49"/>
        <end position="64"/>
    </location>
</feature>